<dbReference type="Gene3D" id="3.40.50.2000">
    <property type="entry name" value="Glycogen Phosphorylase B"/>
    <property type="match status" value="1"/>
</dbReference>
<dbReference type="SUPFAM" id="SSF53756">
    <property type="entry name" value="UDP-Glycosyltransferase/glycogen phosphorylase"/>
    <property type="match status" value="1"/>
</dbReference>
<dbReference type="PANTHER" id="PTHR48047">
    <property type="entry name" value="GLYCOSYLTRANSFERASE"/>
    <property type="match status" value="1"/>
</dbReference>
<keyword evidence="2" id="KW-0328">Glycosyltransferase</keyword>
<organism evidence="3 4">
    <name type="scientific">Quercus suber</name>
    <name type="common">Cork oak</name>
    <dbReference type="NCBI Taxonomy" id="58331"/>
    <lineage>
        <taxon>Eukaryota</taxon>
        <taxon>Viridiplantae</taxon>
        <taxon>Streptophyta</taxon>
        <taxon>Embryophyta</taxon>
        <taxon>Tracheophyta</taxon>
        <taxon>Spermatophyta</taxon>
        <taxon>Magnoliopsida</taxon>
        <taxon>eudicotyledons</taxon>
        <taxon>Gunneridae</taxon>
        <taxon>Pentapetalae</taxon>
        <taxon>rosids</taxon>
        <taxon>fabids</taxon>
        <taxon>Fagales</taxon>
        <taxon>Fagaceae</taxon>
        <taxon>Quercus</taxon>
    </lineage>
</organism>
<dbReference type="PANTHER" id="PTHR48047:SF182">
    <property type="entry name" value="GLYCOSYLTRANSFERASE"/>
    <property type="match status" value="1"/>
</dbReference>
<protein>
    <submittedName>
        <fullName evidence="3">Udp-glycosyltransferase 73c3</fullName>
    </submittedName>
</protein>
<gene>
    <name evidence="3" type="primary">UGT73C3_4</name>
    <name evidence="3" type="ORF">CFP56_019042</name>
</gene>
<comment type="similarity">
    <text evidence="1">Belongs to the UDP-glycosyltransferase family.</text>
</comment>
<keyword evidence="2" id="KW-0808">Transferase</keyword>
<reference evidence="3 4" key="1">
    <citation type="journal article" date="2018" name="Sci. Data">
        <title>The draft genome sequence of cork oak.</title>
        <authorList>
            <person name="Ramos A.M."/>
            <person name="Usie A."/>
            <person name="Barbosa P."/>
            <person name="Barros P.M."/>
            <person name="Capote T."/>
            <person name="Chaves I."/>
            <person name="Simoes F."/>
            <person name="Abreu I."/>
            <person name="Carrasquinho I."/>
            <person name="Faro C."/>
            <person name="Guimaraes J.B."/>
            <person name="Mendonca D."/>
            <person name="Nobrega F."/>
            <person name="Rodrigues L."/>
            <person name="Saibo N.J.M."/>
            <person name="Varela M.C."/>
            <person name="Egas C."/>
            <person name="Matos J."/>
            <person name="Miguel C.M."/>
            <person name="Oliveira M.M."/>
            <person name="Ricardo C.P."/>
            <person name="Goncalves S."/>
        </authorList>
    </citation>
    <scope>NUCLEOTIDE SEQUENCE [LARGE SCALE GENOMIC DNA]</scope>
    <source>
        <strain evidence="4">cv. HL8</strain>
    </source>
</reference>
<dbReference type="Proteomes" id="UP000237347">
    <property type="component" value="Unassembled WGS sequence"/>
</dbReference>
<evidence type="ECO:0000313" key="4">
    <source>
        <dbReference type="Proteomes" id="UP000237347"/>
    </source>
</evidence>
<evidence type="ECO:0000313" key="3">
    <source>
        <dbReference type="EMBL" id="KAK7838816.1"/>
    </source>
</evidence>
<dbReference type="GO" id="GO:0035251">
    <property type="term" value="F:UDP-glucosyltransferase activity"/>
    <property type="evidence" value="ECO:0007669"/>
    <property type="project" value="TreeGrafter"/>
</dbReference>
<evidence type="ECO:0000256" key="1">
    <source>
        <dbReference type="ARBA" id="ARBA00009995"/>
    </source>
</evidence>
<evidence type="ECO:0000256" key="2">
    <source>
        <dbReference type="ARBA" id="ARBA00022676"/>
    </source>
</evidence>
<comment type="caution">
    <text evidence="3">The sequence shown here is derived from an EMBL/GenBank/DDBJ whole genome shotgun (WGS) entry which is preliminary data.</text>
</comment>
<keyword evidence="4" id="KW-1185">Reference proteome</keyword>
<dbReference type="AlphaFoldDB" id="A0AAW0KJN7"/>
<proteinExistence type="inferred from homology"/>
<sequence>MVSQSQIHELHFILVPLMAQSHLIPFTEMAKVLADHGVKVTIILTPLNAARFNTFLENAKASSLNIEFLSLCFPGQEV</sequence>
<accession>A0AAW0KJN7</accession>
<dbReference type="EMBL" id="PKMF04000297">
    <property type="protein sequence ID" value="KAK7838816.1"/>
    <property type="molecule type" value="Genomic_DNA"/>
</dbReference>
<name>A0AAW0KJN7_QUESU</name>